<dbReference type="PANTHER" id="PTHR13389">
    <property type="entry name" value="PUMILIO HOMOLOG 3"/>
    <property type="match status" value="1"/>
</dbReference>
<dbReference type="PANTHER" id="PTHR13389:SF0">
    <property type="entry name" value="PUMILIO HOMOLOG 3"/>
    <property type="match status" value="1"/>
</dbReference>
<dbReference type="InterPro" id="IPR033133">
    <property type="entry name" value="PUM-HD"/>
</dbReference>
<dbReference type="GO" id="GO:0006417">
    <property type="term" value="P:regulation of translation"/>
    <property type="evidence" value="ECO:0007669"/>
    <property type="project" value="TreeGrafter"/>
</dbReference>
<evidence type="ECO:0000313" key="5">
    <source>
        <dbReference type="Proteomes" id="UP000075901"/>
    </source>
</evidence>
<dbReference type="PROSITE" id="PS50303">
    <property type="entry name" value="PUM_HD"/>
    <property type="match status" value="1"/>
</dbReference>
<dbReference type="Proteomes" id="UP000075901">
    <property type="component" value="Unassembled WGS sequence"/>
</dbReference>
<dbReference type="GO" id="GO:0005730">
    <property type="term" value="C:nucleolus"/>
    <property type="evidence" value="ECO:0007669"/>
    <property type="project" value="TreeGrafter"/>
</dbReference>
<keyword evidence="5" id="KW-1185">Reference proteome</keyword>
<evidence type="ECO:0000259" key="3">
    <source>
        <dbReference type="PROSITE" id="PS50303"/>
    </source>
</evidence>
<evidence type="ECO:0000256" key="1">
    <source>
        <dbReference type="ARBA" id="ARBA00022737"/>
    </source>
</evidence>
<dbReference type="InterPro" id="IPR011989">
    <property type="entry name" value="ARM-like"/>
</dbReference>
<protein>
    <recommendedName>
        <fullName evidence="3">PUM-HD domain-containing protein</fullName>
    </recommendedName>
</protein>
<reference evidence="5" key="1">
    <citation type="submission" date="2013-09" db="EMBL/GenBank/DDBJ databases">
        <title>The Genome Sequence of Anopheles maculatus species B.</title>
        <authorList>
            <consortium name="The Broad Institute Genomics Platform"/>
            <person name="Neafsey D.E."/>
            <person name="Besansky N."/>
            <person name="Howell P."/>
            <person name="Walton C."/>
            <person name="Young S.K."/>
            <person name="Zeng Q."/>
            <person name="Gargeya S."/>
            <person name="Fitzgerald M."/>
            <person name="Haas B."/>
            <person name="Abouelleil A."/>
            <person name="Allen A.W."/>
            <person name="Alvarado L."/>
            <person name="Arachchi H.M."/>
            <person name="Berlin A.M."/>
            <person name="Chapman S.B."/>
            <person name="Gainer-Dewar J."/>
            <person name="Goldberg J."/>
            <person name="Griggs A."/>
            <person name="Gujja S."/>
            <person name="Hansen M."/>
            <person name="Howarth C."/>
            <person name="Imamovic A."/>
            <person name="Ireland A."/>
            <person name="Larimer J."/>
            <person name="McCowan C."/>
            <person name="Murphy C."/>
            <person name="Pearson M."/>
            <person name="Poon T.W."/>
            <person name="Priest M."/>
            <person name="Roberts A."/>
            <person name="Saif S."/>
            <person name="Shea T."/>
            <person name="Sisk P."/>
            <person name="Sykes S."/>
            <person name="Wortman J."/>
            <person name="Nusbaum C."/>
            <person name="Birren B."/>
        </authorList>
    </citation>
    <scope>NUCLEOTIDE SEQUENCE [LARGE SCALE GENOMIC DNA]</scope>
    <source>
        <strain evidence="5">maculatus3</strain>
    </source>
</reference>
<sequence length="305" mass="34563">MIQTKKRSVSSSEKAGSDKPVKKLKKDSATKPADKPKVKTLKKDGAVKTTSFSKPTGKFQKKTTTTGKPGETVEKKPFVANTPESKKEYWNGLKAKQKELRQQRRQNKSKELYELSVSAKKIYEKLKRKTAEGKEELVQKLHELLGKENAYAKIATSHDTARVIQCMIKNASEEIRDQIASSLMPCVVDLATSKYGHHCVTSLFKHGSKHLWARVVDAIIKDVLKMVNHTFSSAIVDSAYNEYATNEQRNFMRQSFYSELFKLDKDRTVQTMKDCWKTNAYMKTSVLSTVKGHLVHAANKKLTDN</sequence>
<dbReference type="InterPro" id="IPR040059">
    <property type="entry name" value="PUM3"/>
</dbReference>
<proteinExistence type="predicted"/>
<organism evidence="4 5">
    <name type="scientific">Anopheles maculatus</name>
    <dbReference type="NCBI Taxonomy" id="74869"/>
    <lineage>
        <taxon>Eukaryota</taxon>
        <taxon>Metazoa</taxon>
        <taxon>Ecdysozoa</taxon>
        <taxon>Arthropoda</taxon>
        <taxon>Hexapoda</taxon>
        <taxon>Insecta</taxon>
        <taxon>Pterygota</taxon>
        <taxon>Neoptera</taxon>
        <taxon>Endopterygota</taxon>
        <taxon>Diptera</taxon>
        <taxon>Nematocera</taxon>
        <taxon>Culicoidea</taxon>
        <taxon>Culicidae</taxon>
        <taxon>Anophelinae</taxon>
        <taxon>Anopheles</taxon>
        <taxon>Anopheles maculatus group</taxon>
    </lineage>
</organism>
<evidence type="ECO:0000256" key="2">
    <source>
        <dbReference type="SAM" id="MobiDB-lite"/>
    </source>
</evidence>
<name>A0A182S5V4_9DIPT</name>
<evidence type="ECO:0000313" key="4">
    <source>
        <dbReference type="EnsemblMetazoa" id="AMAM000247-PA"/>
    </source>
</evidence>
<dbReference type="Gene3D" id="1.25.10.10">
    <property type="entry name" value="Leucine-rich Repeat Variant"/>
    <property type="match status" value="1"/>
</dbReference>
<feature type="domain" description="PUM-HD" evidence="3">
    <location>
        <begin position="118"/>
        <end position="305"/>
    </location>
</feature>
<keyword evidence="1" id="KW-0677">Repeat</keyword>
<dbReference type="AlphaFoldDB" id="A0A182S5V4"/>
<dbReference type="EnsemblMetazoa" id="AMAM000247-RA">
    <property type="protein sequence ID" value="AMAM000247-PA"/>
    <property type="gene ID" value="AMAM000247"/>
</dbReference>
<dbReference type="GO" id="GO:0003729">
    <property type="term" value="F:mRNA binding"/>
    <property type="evidence" value="ECO:0007669"/>
    <property type="project" value="TreeGrafter"/>
</dbReference>
<dbReference type="InterPro" id="IPR016024">
    <property type="entry name" value="ARM-type_fold"/>
</dbReference>
<accession>A0A182S5V4</accession>
<dbReference type="Pfam" id="PF22493">
    <property type="entry name" value="PUF_NOP9"/>
    <property type="match status" value="1"/>
</dbReference>
<feature type="compositionally biased region" description="Low complexity" evidence="2">
    <location>
        <begin position="54"/>
        <end position="70"/>
    </location>
</feature>
<dbReference type="VEuPathDB" id="VectorBase:AMAM000247"/>
<dbReference type="SUPFAM" id="SSF48371">
    <property type="entry name" value="ARM repeat"/>
    <property type="match status" value="1"/>
</dbReference>
<dbReference type="SMART" id="SM00025">
    <property type="entry name" value="Pumilio"/>
    <property type="match status" value="3"/>
</dbReference>
<feature type="region of interest" description="Disordered" evidence="2">
    <location>
        <begin position="1"/>
        <end position="76"/>
    </location>
</feature>
<reference evidence="4" key="2">
    <citation type="submission" date="2020-05" db="UniProtKB">
        <authorList>
            <consortium name="EnsemblMetazoa"/>
        </authorList>
    </citation>
    <scope>IDENTIFICATION</scope>
    <source>
        <strain evidence="4">maculatus3</strain>
    </source>
</reference>
<dbReference type="InterPro" id="IPR001313">
    <property type="entry name" value="Pumilio_RNA-bd_rpt"/>
</dbReference>
<feature type="compositionally biased region" description="Basic and acidic residues" evidence="2">
    <location>
        <begin position="15"/>
        <end position="46"/>
    </location>
</feature>